<feature type="transmembrane region" description="Helical" evidence="1">
    <location>
        <begin position="53"/>
        <end position="75"/>
    </location>
</feature>
<protein>
    <submittedName>
        <fullName evidence="2">Uncharacterized protein</fullName>
    </submittedName>
</protein>
<feature type="transmembrane region" description="Helical" evidence="1">
    <location>
        <begin position="117"/>
        <end position="136"/>
    </location>
</feature>
<feature type="transmembrane region" description="Helical" evidence="1">
    <location>
        <begin position="12"/>
        <end position="33"/>
    </location>
</feature>
<dbReference type="Proteomes" id="UP000707206">
    <property type="component" value="Unassembled WGS sequence"/>
</dbReference>
<name>A0A967AWQ0_9FLAO</name>
<evidence type="ECO:0000256" key="1">
    <source>
        <dbReference type="SAM" id="Phobius"/>
    </source>
</evidence>
<gene>
    <name evidence="2" type="ORF">FK220_001525</name>
</gene>
<reference evidence="2" key="1">
    <citation type="submission" date="2019-07" db="EMBL/GenBank/DDBJ databases">
        <authorList>
            <person name="De-Chao Zhang Q."/>
        </authorList>
    </citation>
    <scope>NUCLEOTIDE SEQUENCE</scope>
    <source>
        <strain evidence="2">TP-CH-4</strain>
    </source>
</reference>
<feature type="transmembrane region" description="Helical" evidence="1">
    <location>
        <begin position="87"/>
        <end position="105"/>
    </location>
</feature>
<accession>A0A967AWQ0</accession>
<keyword evidence="1" id="KW-0812">Transmembrane</keyword>
<keyword evidence="1" id="KW-1133">Transmembrane helix</keyword>
<reference evidence="2" key="2">
    <citation type="submission" date="2020-03" db="EMBL/GenBank/DDBJ databases">
        <title>Flavobacteriaceae bacterium strain TP-CH-4, a member of the family Flavobacteriaceae isolated from a deep-sea seamount.</title>
        <authorList>
            <person name="Zhang D.-C."/>
        </authorList>
    </citation>
    <scope>NUCLEOTIDE SEQUENCE</scope>
    <source>
        <strain evidence="2">TP-CH-4</strain>
    </source>
</reference>
<dbReference type="AlphaFoldDB" id="A0A967AWQ0"/>
<proteinExistence type="predicted"/>
<evidence type="ECO:0000313" key="3">
    <source>
        <dbReference type="Proteomes" id="UP000707206"/>
    </source>
</evidence>
<organism evidence="2 3">
    <name type="scientific">Pelagihabitans pacificus</name>
    <dbReference type="NCBI Taxonomy" id="2696054"/>
    <lineage>
        <taxon>Bacteria</taxon>
        <taxon>Pseudomonadati</taxon>
        <taxon>Bacteroidota</taxon>
        <taxon>Flavobacteriia</taxon>
        <taxon>Flavobacteriales</taxon>
        <taxon>Flavobacteriaceae</taxon>
        <taxon>Pelagihabitans</taxon>
    </lineage>
</organism>
<dbReference type="EMBL" id="VIKU02000001">
    <property type="protein sequence ID" value="NHF58001.1"/>
    <property type="molecule type" value="Genomic_DNA"/>
</dbReference>
<evidence type="ECO:0000313" key="2">
    <source>
        <dbReference type="EMBL" id="NHF58001.1"/>
    </source>
</evidence>
<comment type="caution">
    <text evidence="2">The sequence shown here is derived from an EMBL/GenBank/DDBJ whole genome shotgun (WGS) entry which is preliminary data.</text>
</comment>
<dbReference type="RefSeq" id="WP_152572517.1">
    <property type="nucleotide sequence ID" value="NZ_VIKU02000001.1"/>
</dbReference>
<keyword evidence="3" id="KW-1185">Reference proteome</keyword>
<keyword evidence="1" id="KW-0472">Membrane</keyword>
<sequence>MKPSKFNVKEFLMITLITSIWVNLSEVFRYFVFVKPRTKAFFDFKEGIAEMNWGIFSVWGAWDMLLTVMVVITFWMFATLFGNNRRTVLLAGTFSWVFLFVLFWIATANMGLANWELLLITLPLSWLEMVVASYIASKLYAKSLKTTAV</sequence>